<organism evidence="3 4">
    <name type="scientific">Botryobasidium botryosum (strain FD-172 SS1)</name>
    <dbReference type="NCBI Taxonomy" id="930990"/>
    <lineage>
        <taxon>Eukaryota</taxon>
        <taxon>Fungi</taxon>
        <taxon>Dikarya</taxon>
        <taxon>Basidiomycota</taxon>
        <taxon>Agaricomycotina</taxon>
        <taxon>Agaricomycetes</taxon>
        <taxon>Cantharellales</taxon>
        <taxon>Botryobasidiaceae</taxon>
        <taxon>Botryobasidium</taxon>
    </lineage>
</organism>
<evidence type="ECO:0000313" key="4">
    <source>
        <dbReference type="Proteomes" id="UP000027195"/>
    </source>
</evidence>
<dbReference type="HOGENOM" id="CLU_006410_5_0_1"/>
<sequence>MSTPPVAAPDGDRPPTPPTDDVRNPTTPPRATGAGGGNNDPTPLTRKFVGMHRHSHRHWKASQIQRELEAETRPFLLGPMDPQDFLDGFFDEASRSTTQPALDEDLFEQICRRTVNGVTTKLPENEMYGPFINCMNSLGLTTLEFVDTSNKGDLECSIEELKPDVSVYARGSGITRANFAKMKLCVEFKLKNPFHDPPQSQRDRKDWVFALQSEGSQDAIGQIVSYAVAHLGDSFRTHAFSVLIVGPLARFIYWDRAGAVITQAFDYTKHPKMLAEFFFRFDRSSPEVQGEDTTELALAQAALKERCQDEPEDVYTKRLASLDRATYYKFAVQGETDARPSYFVGAFHRRHAPQSLVCRASRGFPVYALETKKINFMKDTWRIDSADLMREGDIYALLHEKQVPHIMPVVCHGDVGYPPSDPVSPDDESGAADFESVHSEPIPLLPRLATEEEAQRVHRTKTQTFTNKGWFCGPRDFPGLHGYVHYRMVLDSSKEMVSVVKDAIEAHAAAFFDAGILHRDISPGNILIGYDGRGYLIDWDLSKPYARTKAVRYGWTGTWQFISAALLQSPLNKQHTLADDLESFLHVMTHTFLCYSPSTHSGTALASCLAMFDEQAFPGQHGLPVGGQAKEEGLGGGHYIKKNLRFDDRPLLHDLLDDLAELIRPLYMKPRDLRYRGVTKEQTEATLNTREGGSQKFIAKLEEALNAEGAWPEDDRANLIFVPMLAVSTPRMRATEKKRSRSDMLYNTSASYTWRPDARSETLARSVPMLSLAAAGPSVERDAKVRGHHNVDEDEYESERPRQKARSERETVAAQ</sequence>
<dbReference type="AlphaFoldDB" id="A0A067M2C0"/>
<dbReference type="OrthoDB" id="2801804at2759"/>
<gene>
    <name evidence="3" type="ORF">BOTBODRAFT_147995</name>
</gene>
<dbReference type="InParanoid" id="A0A067M2C0"/>
<evidence type="ECO:0000259" key="2">
    <source>
        <dbReference type="Pfam" id="PF17667"/>
    </source>
</evidence>
<dbReference type="PANTHER" id="PTHR38248">
    <property type="entry name" value="FUNK1 6"/>
    <property type="match status" value="1"/>
</dbReference>
<dbReference type="InterPro" id="IPR008266">
    <property type="entry name" value="Tyr_kinase_AS"/>
</dbReference>
<dbReference type="GO" id="GO:0004672">
    <property type="term" value="F:protein kinase activity"/>
    <property type="evidence" value="ECO:0007669"/>
    <property type="project" value="InterPro"/>
</dbReference>
<feature type="domain" description="Fungal-type protein kinase" evidence="2">
    <location>
        <begin position="216"/>
        <end position="590"/>
    </location>
</feature>
<feature type="region of interest" description="Disordered" evidence="1">
    <location>
        <begin position="775"/>
        <end position="815"/>
    </location>
</feature>
<dbReference type="PROSITE" id="PS00109">
    <property type="entry name" value="PROTEIN_KINASE_TYR"/>
    <property type="match status" value="1"/>
</dbReference>
<reference evidence="4" key="1">
    <citation type="journal article" date="2014" name="Proc. Natl. Acad. Sci. U.S.A.">
        <title>Extensive sampling of basidiomycete genomes demonstrates inadequacy of the white-rot/brown-rot paradigm for wood decay fungi.</title>
        <authorList>
            <person name="Riley R."/>
            <person name="Salamov A.A."/>
            <person name="Brown D.W."/>
            <person name="Nagy L.G."/>
            <person name="Floudas D."/>
            <person name="Held B.W."/>
            <person name="Levasseur A."/>
            <person name="Lombard V."/>
            <person name="Morin E."/>
            <person name="Otillar R."/>
            <person name="Lindquist E.A."/>
            <person name="Sun H."/>
            <person name="LaButti K.M."/>
            <person name="Schmutz J."/>
            <person name="Jabbour D."/>
            <person name="Luo H."/>
            <person name="Baker S.E."/>
            <person name="Pisabarro A.G."/>
            <person name="Walton J.D."/>
            <person name="Blanchette R.A."/>
            <person name="Henrissat B."/>
            <person name="Martin F."/>
            <person name="Cullen D."/>
            <person name="Hibbett D.S."/>
            <person name="Grigoriev I.V."/>
        </authorList>
    </citation>
    <scope>NUCLEOTIDE SEQUENCE [LARGE SCALE GENOMIC DNA]</scope>
    <source>
        <strain evidence="4">FD-172 SS1</strain>
    </source>
</reference>
<dbReference type="EMBL" id="KL198073">
    <property type="protein sequence ID" value="KDQ09903.1"/>
    <property type="molecule type" value="Genomic_DNA"/>
</dbReference>
<evidence type="ECO:0000313" key="3">
    <source>
        <dbReference type="EMBL" id="KDQ09903.1"/>
    </source>
</evidence>
<name>A0A067M2C0_BOTB1</name>
<dbReference type="InterPro" id="IPR011009">
    <property type="entry name" value="Kinase-like_dom_sf"/>
</dbReference>
<dbReference type="Proteomes" id="UP000027195">
    <property type="component" value="Unassembled WGS sequence"/>
</dbReference>
<feature type="region of interest" description="Disordered" evidence="1">
    <location>
        <begin position="1"/>
        <end position="46"/>
    </location>
</feature>
<keyword evidence="4" id="KW-1185">Reference proteome</keyword>
<protein>
    <recommendedName>
        <fullName evidence="2">Fungal-type protein kinase domain-containing protein</fullName>
    </recommendedName>
</protein>
<evidence type="ECO:0000256" key="1">
    <source>
        <dbReference type="SAM" id="MobiDB-lite"/>
    </source>
</evidence>
<dbReference type="InterPro" id="IPR040976">
    <property type="entry name" value="Pkinase_fungal"/>
</dbReference>
<proteinExistence type="predicted"/>
<dbReference type="Pfam" id="PF17667">
    <property type="entry name" value="Pkinase_fungal"/>
    <property type="match status" value="1"/>
</dbReference>
<accession>A0A067M2C0</accession>
<dbReference type="SUPFAM" id="SSF56112">
    <property type="entry name" value="Protein kinase-like (PK-like)"/>
    <property type="match status" value="2"/>
</dbReference>
<feature type="compositionally biased region" description="Basic and acidic residues" evidence="1">
    <location>
        <begin position="798"/>
        <end position="815"/>
    </location>
</feature>
<feature type="compositionally biased region" description="Basic and acidic residues" evidence="1">
    <location>
        <begin position="779"/>
        <end position="791"/>
    </location>
</feature>
<dbReference type="Gene3D" id="1.10.510.10">
    <property type="entry name" value="Transferase(Phosphotransferase) domain 1"/>
    <property type="match status" value="1"/>
</dbReference>
<dbReference type="PANTHER" id="PTHR38248:SF2">
    <property type="entry name" value="FUNK1 11"/>
    <property type="match status" value="1"/>
</dbReference>